<dbReference type="SUPFAM" id="SSF51905">
    <property type="entry name" value="FAD/NAD(P)-binding domain"/>
    <property type="match status" value="1"/>
</dbReference>
<evidence type="ECO:0000256" key="3">
    <source>
        <dbReference type="ARBA" id="ARBA00022827"/>
    </source>
</evidence>
<keyword evidence="3" id="KW-0274">FAD</keyword>
<dbReference type="STRING" id="1312852.EG19_01685"/>
<organism evidence="7 8">
    <name type="scientific">Thermoanaerobaculum aquaticum</name>
    <dbReference type="NCBI Taxonomy" id="1312852"/>
    <lineage>
        <taxon>Bacteria</taxon>
        <taxon>Pseudomonadati</taxon>
        <taxon>Acidobacteriota</taxon>
        <taxon>Thermoanaerobaculia</taxon>
        <taxon>Thermoanaerobaculales</taxon>
        <taxon>Thermoanaerobaculaceae</taxon>
        <taxon>Thermoanaerobaculum</taxon>
    </lineage>
</organism>
<evidence type="ECO:0000256" key="5">
    <source>
        <dbReference type="ARBA" id="ARBA00048305"/>
    </source>
</evidence>
<evidence type="ECO:0000256" key="1">
    <source>
        <dbReference type="ARBA" id="ARBA00001974"/>
    </source>
</evidence>
<dbReference type="PANTHER" id="PTHR42716">
    <property type="entry name" value="L-ASPARTATE OXIDASE"/>
    <property type="match status" value="1"/>
</dbReference>
<dbReference type="Gene3D" id="3.50.50.60">
    <property type="entry name" value="FAD/NAD(P)-binding domain"/>
    <property type="match status" value="2"/>
</dbReference>
<protein>
    <recommendedName>
        <fullName evidence="6">FAD-dependent oxidoreductase 2 FAD-binding domain-containing protein</fullName>
    </recommendedName>
</protein>
<sequence>MNPWEASFSVERQQRVVIVGSGLAGLSCAQALLVKGLAVTILTPGYLGRDGASQRVRALAPWILLNAPCQRGDSPDRFFADLKRAGQGMQRPGLAEVFAEKAPQAAKELVELLDLEPLDDKPVLLPGNSYPRGRRLVPRGSGLLLRRLVAAVQPGAEVHERALAVGVEISEGRVVGVWAWHRPQGELRLHRGQAVVLACGGVGALFGPSTVPRWCRGSGLALGFLAQALLHNPHVTQALPVLAVPPVYFPTTAALLTSRIWVGEKLLPQLPDLESLSVQLAHELRRGQKAWLELDAAHQNLLPRWIRESRPQEDGHRLPLTLAVHHGVGGVAVDTWGRTSVPGLYACGESAGGVQGARRLMGTGLLEARVFGLRAAEAVFKDLLKSPLSPPSQTASRFLPLPTQPSQVEAFLDGRLGALAVVRPPEEVTRCLEELEAWPFASEAENGRAWLAAIRLAAARTLLSAQLSAFAREGEEVPRELAG</sequence>
<dbReference type="GO" id="GO:0009435">
    <property type="term" value="P:NAD+ biosynthetic process"/>
    <property type="evidence" value="ECO:0007669"/>
    <property type="project" value="InterPro"/>
</dbReference>
<dbReference type="OrthoDB" id="9806724at2"/>
<dbReference type="AlphaFoldDB" id="A0A062XT01"/>
<comment type="cofactor">
    <cofactor evidence="1">
        <name>FAD</name>
        <dbReference type="ChEBI" id="CHEBI:57692"/>
    </cofactor>
</comment>
<dbReference type="GO" id="GO:0008734">
    <property type="term" value="F:L-aspartate oxidase activity"/>
    <property type="evidence" value="ECO:0007669"/>
    <property type="project" value="UniProtKB-EC"/>
</dbReference>
<keyword evidence="2" id="KW-0285">Flavoprotein</keyword>
<evidence type="ECO:0000313" key="8">
    <source>
        <dbReference type="Proteomes" id="UP000027284"/>
    </source>
</evidence>
<reference evidence="7 8" key="1">
    <citation type="submission" date="2014-04" db="EMBL/GenBank/DDBJ databases">
        <title>The Genome Sequence of Thermoanaerobaculum aquaticum MP-01, The First Cultivated Group 23 Acidobacterium.</title>
        <authorList>
            <person name="Stamps B.W."/>
            <person name="Losey N.A."/>
            <person name="Lawson P.A."/>
            <person name="Stevenson B.S."/>
        </authorList>
    </citation>
    <scope>NUCLEOTIDE SEQUENCE [LARGE SCALE GENOMIC DNA]</scope>
    <source>
        <strain evidence="7 8">MP-01</strain>
    </source>
</reference>
<evidence type="ECO:0000313" key="7">
    <source>
        <dbReference type="EMBL" id="KDA53933.1"/>
    </source>
</evidence>
<gene>
    <name evidence="7" type="ORF">EG19_01685</name>
</gene>
<dbReference type="PANTHER" id="PTHR42716:SF2">
    <property type="entry name" value="L-ASPARTATE OXIDASE, CHLOROPLASTIC"/>
    <property type="match status" value="1"/>
</dbReference>
<keyword evidence="4" id="KW-0560">Oxidoreductase</keyword>
<dbReference type="InterPro" id="IPR003953">
    <property type="entry name" value="FAD-dep_OxRdtase_2_FAD-bd"/>
</dbReference>
<evidence type="ECO:0000256" key="4">
    <source>
        <dbReference type="ARBA" id="ARBA00023002"/>
    </source>
</evidence>
<feature type="domain" description="FAD-dependent oxidoreductase 2 FAD-binding" evidence="6">
    <location>
        <begin position="16"/>
        <end position="365"/>
    </location>
</feature>
<keyword evidence="8" id="KW-1185">Reference proteome</keyword>
<dbReference type="Pfam" id="PF00890">
    <property type="entry name" value="FAD_binding_2"/>
    <property type="match status" value="1"/>
</dbReference>
<comment type="caution">
    <text evidence="7">The sequence shown here is derived from an EMBL/GenBank/DDBJ whole genome shotgun (WGS) entry which is preliminary data.</text>
</comment>
<evidence type="ECO:0000256" key="2">
    <source>
        <dbReference type="ARBA" id="ARBA00022630"/>
    </source>
</evidence>
<proteinExistence type="predicted"/>
<dbReference type="PRINTS" id="PR00368">
    <property type="entry name" value="FADPNR"/>
</dbReference>
<dbReference type="InterPro" id="IPR036188">
    <property type="entry name" value="FAD/NAD-bd_sf"/>
</dbReference>
<evidence type="ECO:0000259" key="6">
    <source>
        <dbReference type="Pfam" id="PF00890"/>
    </source>
</evidence>
<name>A0A062XT01_9BACT</name>
<accession>A0A062XT01</accession>
<dbReference type="EMBL" id="JMFG01000015">
    <property type="protein sequence ID" value="KDA53933.1"/>
    <property type="molecule type" value="Genomic_DNA"/>
</dbReference>
<dbReference type="Proteomes" id="UP000027284">
    <property type="component" value="Unassembled WGS sequence"/>
</dbReference>
<dbReference type="InterPro" id="IPR005288">
    <property type="entry name" value="NadB"/>
</dbReference>
<comment type="catalytic activity">
    <reaction evidence="5">
        <text>L-aspartate + O2 = iminosuccinate + H2O2</text>
        <dbReference type="Rhea" id="RHEA:25876"/>
        <dbReference type="ChEBI" id="CHEBI:15379"/>
        <dbReference type="ChEBI" id="CHEBI:16240"/>
        <dbReference type="ChEBI" id="CHEBI:29991"/>
        <dbReference type="ChEBI" id="CHEBI:77875"/>
        <dbReference type="EC" id="1.4.3.16"/>
    </reaction>
    <physiologicalReaction direction="left-to-right" evidence="5">
        <dbReference type="Rhea" id="RHEA:25877"/>
    </physiologicalReaction>
</comment>